<comment type="caution">
    <text evidence="3">The sequence shown here is derived from an EMBL/GenBank/DDBJ whole genome shotgun (WGS) entry which is preliminary data.</text>
</comment>
<sequence>MYKLYQKNELNFALFWILIYCLLAAPIMGKFGDASIFMFLFLLVLSIIITTFIKKYKLVEKYGLDKYPKNSKRYLYFLPVWILATGNLWGGFSLSYTGLSQLWAVLSMILIAYIEEIIFRGFLFKALQEKSGPKKAIVIVGITFGLGHIVNLFAGQASLETLVQIIFAIAWGFILVIIFYKRNSLFPCIIAHSLINAFSKFGVENQVTKWIYIILTIIVAIFYCLYLLKLDKKDDLD</sequence>
<name>A0ABS7T1C1_9FIRM</name>
<keyword evidence="3" id="KW-0482">Metalloprotease</keyword>
<dbReference type="PANTHER" id="PTHR36435">
    <property type="entry name" value="SLR1288 PROTEIN"/>
    <property type="match status" value="1"/>
</dbReference>
<dbReference type="InterPro" id="IPR003675">
    <property type="entry name" value="Rce1/LyrA-like_dom"/>
</dbReference>
<keyword evidence="4" id="KW-1185">Reference proteome</keyword>
<keyword evidence="3" id="KW-0378">Hydrolase</keyword>
<gene>
    <name evidence="3" type="ORF">K8P03_09795</name>
</gene>
<evidence type="ECO:0000313" key="3">
    <source>
        <dbReference type="EMBL" id="MBZ2387576.1"/>
    </source>
</evidence>
<dbReference type="EMBL" id="JAIPME010000002">
    <property type="protein sequence ID" value="MBZ2387576.1"/>
    <property type="molecule type" value="Genomic_DNA"/>
</dbReference>
<feature type="domain" description="CAAX prenyl protease 2/Lysostaphin resistance protein A-like" evidence="2">
    <location>
        <begin position="102"/>
        <end position="198"/>
    </location>
</feature>
<dbReference type="Proteomes" id="UP000734271">
    <property type="component" value="Unassembled WGS sequence"/>
</dbReference>
<protein>
    <submittedName>
        <fullName evidence="3">CPBP family intramembrane metalloprotease</fullName>
    </submittedName>
</protein>
<evidence type="ECO:0000259" key="2">
    <source>
        <dbReference type="Pfam" id="PF02517"/>
    </source>
</evidence>
<organism evidence="3 4">
    <name type="scientific">Anaerococcus murdochii</name>
    <dbReference type="NCBI Taxonomy" id="411577"/>
    <lineage>
        <taxon>Bacteria</taxon>
        <taxon>Bacillati</taxon>
        <taxon>Bacillota</taxon>
        <taxon>Tissierellia</taxon>
        <taxon>Tissierellales</taxon>
        <taxon>Peptoniphilaceae</taxon>
        <taxon>Anaerococcus</taxon>
    </lineage>
</organism>
<keyword evidence="1" id="KW-0812">Transmembrane</keyword>
<evidence type="ECO:0000313" key="4">
    <source>
        <dbReference type="Proteomes" id="UP000734271"/>
    </source>
</evidence>
<feature type="transmembrane region" description="Helical" evidence="1">
    <location>
        <begin position="161"/>
        <end position="180"/>
    </location>
</feature>
<dbReference type="InterPro" id="IPR036259">
    <property type="entry name" value="MFS_trans_sf"/>
</dbReference>
<reference evidence="3 4" key="1">
    <citation type="submission" date="2021-08" db="EMBL/GenBank/DDBJ databases">
        <title>FDA dAtabase for Regulatory Grade micrObial Sequences (FDA-ARGOS): Supporting development and validation of Infectious Disease Dx tests.</title>
        <authorList>
            <person name="Sproer C."/>
            <person name="Gronow S."/>
            <person name="Severitt S."/>
            <person name="Schroder I."/>
            <person name="Tallon L."/>
            <person name="Sadzewicz L."/>
            <person name="Zhao X."/>
            <person name="Boylan J."/>
            <person name="Ott S."/>
            <person name="Bowen H."/>
            <person name="Vavikolanu K."/>
            <person name="Hazen T."/>
            <person name="Aluvathingal J."/>
            <person name="Nadendla S."/>
            <person name="Lowell S."/>
            <person name="Myers T."/>
            <person name="Yan Y."/>
            <person name="Sichtig H."/>
        </authorList>
    </citation>
    <scope>NUCLEOTIDE SEQUENCE [LARGE SCALE GENOMIC DNA]</scope>
    <source>
        <strain evidence="3 4">FDAARGOS_1460</strain>
    </source>
</reference>
<dbReference type="SUPFAM" id="SSF103473">
    <property type="entry name" value="MFS general substrate transporter"/>
    <property type="match status" value="1"/>
</dbReference>
<dbReference type="Pfam" id="PF02517">
    <property type="entry name" value="Rce1-like"/>
    <property type="match status" value="1"/>
</dbReference>
<proteinExistence type="predicted"/>
<dbReference type="GO" id="GO:0008237">
    <property type="term" value="F:metallopeptidase activity"/>
    <property type="evidence" value="ECO:0007669"/>
    <property type="project" value="UniProtKB-KW"/>
</dbReference>
<feature type="transmembrane region" description="Helical" evidence="1">
    <location>
        <begin position="136"/>
        <end position="155"/>
    </location>
</feature>
<feature type="transmembrane region" description="Helical" evidence="1">
    <location>
        <begin position="209"/>
        <end position="228"/>
    </location>
</feature>
<keyword evidence="1" id="KW-1133">Transmembrane helix</keyword>
<accession>A0ABS7T1C1</accession>
<feature type="transmembrane region" description="Helical" evidence="1">
    <location>
        <begin position="74"/>
        <end position="96"/>
    </location>
</feature>
<keyword evidence="1" id="KW-0472">Membrane</keyword>
<dbReference type="InterPro" id="IPR052710">
    <property type="entry name" value="CAAX_protease"/>
</dbReference>
<feature type="transmembrane region" description="Helical" evidence="1">
    <location>
        <begin position="12"/>
        <end position="29"/>
    </location>
</feature>
<dbReference type="RefSeq" id="WP_209772335.1">
    <property type="nucleotide sequence ID" value="NZ_JAIPME010000002.1"/>
</dbReference>
<dbReference type="PANTHER" id="PTHR36435:SF1">
    <property type="entry name" value="CAAX AMINO TERMINAL PROTEASE FAMILY PROTEIN"/>
    <property type="match status" value="1"/>
</dbReference>
<feature type="transmembrane region" description="Helical" evidence="1">
    <location>
        <begin position="102"/>
        <end position="124"/>
    </location>
</feature>
<feature type="transmembrane region" description="Helical" evidence="1">
    <location>
        <begin position="35"/>
        <end position="53"/>
    </location>
</feature>
<keyword evidence="3" id="KW-0645">Protease</keyword>
<evidence type="ECO:0000256" key="1">
    <source>
        <dbReference type="SAM" id="Phobius"/>
    </source>
</evidence>